<reference evidence="3" key="3">
    <citation type="submission" date="2015-06" db="UniProtKB">
        <authorList>
            <consortium name="EnsemblMetazoa"/>
        </authorList>
    </citation>
    <scope>IDENTIFICATION</scope>
</reference>
<name>R7VJF5_CAPTE</name>
<protein>
    <recommendedName>
        <fullName evidence="5">TNFR-Cys domain-containing protein</fullName>
    </recommendedName>
</protein>
<dbReference type="EnsemblMetazoa" id="CapteT196019">
    <property type="protein sequence ID" value="CapteP196019"/>
    <property type="gene ID" value="CapteG196019"/>
</dbReference>
<dbReference type="HOGENOM" id="CLU_2186420_0_0_1"/>
<dbReference type="EMBL" id="AMQN01004440">
    <property type="status" value="NOT_ANNOTATED_CDS"/>
    <property type="molecule type" value="Genomic_DNA"/>
</dbReference>
<keyword evidence="4" id="KW-1185">Reference proteome</keyword>
<proteinExistence type="predicted"/>
<gene>
    <name evidence="2" type="ORF">CAPTEDRAFT_196019</name>
</gene>
<dbReference type="AlphaFoldDB" id="R7VJF5"/>
<accession>R7VJF5</accession>
<evidence type="ECO:0008006" key="5">
    <source>
        <dbReference type="Google" id="ProtNLM"/>
    </source>
</evidence>
<organism evidence="2">
    <name type="scientific">Capitella teleta</name>
    <name type="common">Polychaete worm</name>
    <dbReference type="NCBI Taxonomy" id="283909"/>
    <lineage>
        <taxon>Eukaryota</taxon>
        <taxon>Metazoa</taxon>
        <taxon>Spiralia</taxon>
        <taxon>Lophotrochozoa</taxon>
        <taxon>Annelida</taxon>
        <taxon>Polychaeta</taxon>
        <taxon>Sedentaria</taxon>
        <taxon>Scolecida</taxon>
        <taxon>Capitellidae</taxon>
        <taxon>Capitella</taxon>
    </lineage>
</organism>
<sequence>MKCLLLLVLVFALPYVISECCVHDCNDCPERTVVVSNGFDYCCSDCQNGGAVTVDYAGCLCDRSRQLSLLAGIPSDSEACINSASLTTTSNTAFFVTMVTSFGLFWIRL</sequence>
<evidence type="ECO:0000313" key="2">
    <source>
        <dbReference type="EMBL" id="ELU15910.1"/>
    </source>
</evidence>
<keyword evidence="1" id="KW-0732">Signal</keyword>
<reference evidence="2 4" key="2">
    <citation type="journal article" date="2013" name="Nature">
        <title>Insights into bilaterian evolution from three spiralian genomes.</title>
        <authorList>
            <person name="Simakov O."/>
            <person name="Marletaz F."/>
            <person name="Cho S.J."/>
            <person name="Edsinger-Gonzales E."/>
            <person name="Havlak P."/>
            <person name="Hellsten U."/>
            <person name="Kuo D.H."/>
            <person name="Larsson T."/>
            <person name="Lv J."/>
            <person name="Arendt D."/>
            <person name="Savage R."/>
            <person name="Osoegawa K."/>
            <person name="de Jong P."/>
            <person name="Grimwood J."/>
            <person name="Chapman J.A."/>
            <person name="Shapiro H."/>
            <person name="Aerts A."/>
            <person name="Otillar R.P."/>
            <person name="Terry A.Y."/>
            <person name="Boore J.L."/>
            <person name="Grigoriev I.V."/>
            <person name="Lindberg D.R."/>
            <person name="Seaver E.C."/>
            <person name="Weisblat D.A."/>
            <person name="Putnam N.H."/>
            <person name="Rokhsar D.S."/>
        </authorList>
    </citation>
    <scope>NUCLEOTIDE SEQUENCE</scope>
    <source>
        <strain evidence="2 4">I ESC-2004</strain>
    </source>
</reference>
<evidence type="ECO:0000313" key="4">
    <source>
        <dbReference type="Proteomes" id="UP000014760"/>
    </source>
</evidence>
<dbReference type="EMBL" id="KB293500">
    <property type="protein sequence ID" value="ELU15910.1"/>
    <property type="molecule type" value="Genomic_DNA"/>
</dbReference>
<reference evidence="4" key="1">
    <citation type="submission" date="2012-12" db="EMBL/GenBank/DDBJ databases">
        <authorList>
            <person name="Hellsten U."/>
            <person name="Grimwood J."/>
            <person name="Chapman J.A."/>
            <person name="Shapiro H."/>
            <person name="Aerts A."/>
            <person name="Otillar R.P."/>
            <person name="Terry A.Y."/>
            <person name="Boore J.L."/>
            <person name="Simakov O."/>
            <person name="Marletaz F."/>
            <person name="Cho S.-J."/>
            <person name="Edsinger-Gonzales E."/>
            <person name="Havlak P."/>
            <person name="Kuo D.-H."/>
            <person name="Larsson T."/>
            <person name="Lv J."/>
            <person name="Arendt D."/>
            <person name="Savage R."/>
            <person name="Osoegawa K."/>
            <person name="de Jong P."/>
            <person name="Lindberg D.R."/>
            <person name="Seaver E.C."/>
            <person name="Weisblat D.A."/>
            <person name="Putnam N.H."/>
            <person name="Grigoriev I.V."/>
            <person name="Rokhsar D.S."/>
        </authorList>
    </citation>
    <scope>NUCLEOTIDE SEQUENCE</scope>
    <source>
        <strain evidence="4">I ESC-2004</strain>
    </source>
</reference>
<feature type="chain" id="PRO_5008789103" description="TNFR-Cys domain-containing protein" evidence="1">
    <location>
        <begin position="19"/>
        <end position="109"/>
    </location>
</feature>
<feature type="signal peptide" evidence="1">
    <location>
        <begin position="1"/>
        <end position="18"/>
    </location>
</feature>
<evidence type="ECO:0000256" key="1">
    <source>
        <dbReference type="SAM" id="SignalP"/>
    </source>
</evidence>
<evidence type="ECO:0000313" key="3">
    <source>
        <dbReference type="EnsemblMetazoa" id="CapteP196019"/>
    </source>
</evidence>
<dbReference type="Proteomes" id="UP000014760">
    <property type="component" value="Unassembled WGS sequence"/>
</dbReference>